<reference evidence="2 3" key="1">
    <citation type="journal article" date="2014" name="Nat. Commun.">
        <title>Molecular traces of alternative social organization in a termite genome.</title>
        <authorList>
            <person name="Terrapon N."/>
            <person name="Li C."/>
            <person name="Robertson H.M."/>
            <person name="Ji L."/>
            <person name="Meng X."/>
            <person name="Booth W."/>
            <person name="Chen Z."/>
            <person name="Childers C.P."/>
            <person name="Glastad K.M."/>
            <person name="Gokhale K."/>
            <person name="Gowin J."/>
            <person name="Gronenberg W."/>
            <person name="Hermansen R.A."/>
            <person name="Hu H."/>
            <person name="Hunt B.G."/>
            <person name="Huylmans A.K."/>
            <person name="Khalil S.M."/>
            <person name="Mitchell R.D."/>
            <person name="Munoz-Torres M.C."/>
            <person name="Mustard J.A."/>
            <person name="Pan H."/>
            <person name="Reese J.T."/>
            <person name="Scharf M.E."/>
            <person name="Sun F."/>
            <person name="Vogel H."/>
            <person name="Xiao J."/>
            <person name="Yang W."/>
            <person name="Yang Z."/>
            <person name="Yang Z."/>
            <person name="Zhou J."/>
            <person name="Zhu J."/>
            <person name="Brent C.S."/>
            <person name="Elsik C.G."/>
            <person name="Goodisman M.A."/>
            <person name="Liberles D.A."/>
            <person name="Roe R.M."/>
            <person name="Vargo E.L."/>
            <person name="Vilcinskas A."/>
            <person name="Wang J."/>
            <person name="Bornberg-Bauer E."/>
            <person name="Korb J."/>
            <person name="Zhang G."/>
            <person name="Liebig J."/>
        </authorList>
    </citation>
    <scope>NUCLEOTIDE SEQUENCE [LARGE SCALE GENOMIC DNA]</scope>
    <source>
        <tissue evidence="2">Whole organism</tissue>
    </source>
</reference>
<organism evidence="2 3">
    <name type="scientific">Zootermopsis nevadensis</name>
    <name type="common">Dampwood termite</name>
    <dbReference type="NCBI Taxonomy" id="136037"/>
    <lineage>
        <taxon>Eukaryota</taxon>
        <taxon>Metazoa</taxon>
        <taxon>Ecdysozoa</taxon>
        <taxon>Arthropoda</taxon>
        <taxon>Hexapoda</taxon>
        <taxon>Insecta</taxon>
        <taxon>Pterygota</taxon>
        <taxon>Neoptera</taxon>
        <taxon>Polyneoptera</taxon>
        <taxon>Dictyoptera</taxon>
        <taxon>Blattodea</taxon>
        <taxon>Blattoidea</taxon>
        <taxon>Termitoidae</taxon>
        <taxon>Termopsidae</taxon>
        <taxon>Zootermopsis</taxon>
    </lineage>
</organism>
<proteinExistence type="predicted"/>
<dbReference type="EMBL" id="KK852751">
    <property type="protein sequence ID" value="KDR17136.1"/>
    <property type="molecule type" value="Genomic_DNA"/>
</dbReference>
<keyword evidence="3" id="KW-1185">Reference proteome</keyword>
<accession>A0A067R2I9</accession>
<name>A0A067R2I9_ZOONE</name>
<protein>
    <submittedName>
        <fullName evidence="2">Uncharacterized protein</fullName>
    </submittedName>
</protein>
<sequence length="408" mass="45114">MTSQTDKLGMSLDEIIKFNKRKPGTGPGSVISRGTQQLQSRRGGKGNKNYQSNTTPVSLRGRFQGQGRRFNQVSYRNQFLAHKFGRFYGQHPLMKRNGGTGSSGSKVQNSTYTGSIRSFGSFRGRSRYPGQRLARNRIRLATQILNTRQQNRQQALQYWNSGSVQGGYRIISRGLRGPEMRQQRGFHGSRDMVNSLHSDQIIRLQKQQTVQRKLNKARVLKSGQFMDKNSVTGSSDKLIVCIANDLAAKLHGRKEHTNIRKKFGGNNTFMGASFTRRSNNNSHLSRQNIAAAGGASSVVDMSREGSIVTTISRYNSASSVGHNQQAGSVIRGVKHNRAPTVERCVPVTKVRSALNLQLQKEIAAIQGKTFQPSTSTTDFMPHAVGLSGFKPVPSLTATTLNERFSLAL</sequence>
<gene>
    <name evidence="2" type="ORF">L798_08394</name>
</gene>
<dbReference type="InParanoid" id="A0A067R2I9"/>
<dbReference type="AlphaFoldDB" id="A0A067R2I9"/>
<dbReference type="Proteomes" id="UP000027135">
    <property type="component" value="Unassembled WGS sequence"/>
</dbReference>
<feature type="compositionally biased region" description="Polar residues" evidence="1">
    <location>
        <begin position="48"/>
        <end position="57"/>
    </location>
</feature>
<feature type="region of interest" description="Disordered" evidence="1">
    <location>
        <begin position="19"/>
        <end position="61"/>
    </location>
</feature>
<evidence type="ECO:0000313" key="2">
    <source>
        <dbReference type="EMBL" id="KDR17136.1"/>
    </source>
</evidence>
<evidence type="ECO:0000313" key="3">
    <source>
        <dbReference type="Proteomes" id="UP000027135"/>
    </source>
</evidence>
<evidence type="ECO:0000256" key="1">
    <source>
        <dbReference type="SAM" id="MobiDB-lite"/>
    </source>
</evidence>
<dbReference type="OrthoDB" id="6375466at2759"/>